<evidence type="ECO:0000256" key="1">
    <source>
        <dbReference type="SAM" id="MobiDB-lite"/>
    </source>
</evidence>
<accession>A0A438DB09</accession>
<name>A0A438DB09_VITVI</name>
<dbReference type="Proteomes" id="UP000288805">
    <property type="component" value="Unassembled WGS sequence"/>
</dbReference>
<evidence type="ECO:0000313" key="3">
    <source>
        <dbReference type="Proteomes" id="UP000288805"/>
    </source>
</evidence>
<organism evidence="2 3">
    <name type="scientific">Vitis vinifera</name>
    <name type="common">Grape</name>
    <dbReference type="NCBI Taxonomy" id="29760"/>
    <lineage>
        <taxon>Eukaryota</taxon>
        <taxon>Viridiplantae</taxon>
        <taxon>Streptophyta</taxon>
        <taxon>Embryophyta</taxon>
        <taxon>Tracheophyta</taxon>
        <taxon>Spermatophyta</taxon>
        <taxon>Magnoliopsida</taxon>
        <taxon>eudicotyledons</taxon>
        <taxon>Gunneridae</taxon>
        <taxon>Pentapetalae</taxon>
        <taxon>rosids</taxon>
        <taxon>Vitales</taxon>
        <taxon>Vitaceae</taxon>
        <taxon>Viteae</taxon>
        <taxon>Vitis</taxon>
    </lineage>
</organism>
<feature type="compositionally biased region" description="Basic and acidic residues" evidence="1">
    <location>
        <begin position="50"/>
        <end position="70"/>
    </location>
</feature>
<sequence>MQRLARDHRVSFDLDPYAPHNQFISRDQVRPRGVLPRMSESRRSGGSSEGHSEANPDKVSMRKKQREDLQLRLSAQKKSWRLSLLRREELEADYQKQVDEMYFFGYRCCMKKHGIKGRPFDSPG</sequence>
<dbReference type="AlphaFoldDB" id="A0A438DB09"/>
<evidence type="ECO:0000313" key="2">
    <source>
        <dbReference type="EMBL" id="RVW32624.1"/>
    </source>
</evidence>
<dbReference type="EMBL" id="QGNW01001711">
    <property type="protein sequence ID" value="RVW32624.1"/>
    <property type="molecule type" value="Genomic_DNA"/>
</dbReference>
<feature type="compositionally biased region" description="Basic and acidic residues" evidence="1">
    <location>
        <begin position="1"/>
        <end position="12"/>
    </location>
</feature>
<comment type="caution">
    <text evidence="2">The sequence shown here is derived from an EMBL/GenBank/DDBJ whole genome shotgun (WGS) entry which is preliminary data.</text>
</comment>
<reference evidence="2 3" key="1">
    <citation type="journal article" date="2018" name="PLoS Genet.">
        <title>Population sequencing reveals clonal diversity and ancestral inbreeding in the grapevine cultivar Chardonnay.</title>
        <authorList>
            <person name="Roach M.J."/>
            <person name="Johnson D.L."/>
            <person name="Bohlmann J."/>
            <person name="van Vuuren H.J."/>
            <person name="Jones S.J."/>
            <person name="Pretorius I.S."/>
            <person name="Schmidt S.A."/>
            <person name="Borneman A.R."/>
        </authorList>
    </citation>
    <scope>NUCLEOTIDE SEQUENCE [LARGE SCALE GENOMIC DNA]</scope>
    <source>
        <strain evidence="3">cv. Chardonnay</strain>
        <tissue evidence="2">Leaf</tissue>
    </source>
</reference>
<proteinExistence type="predicted"/>
<feature type="region of interest" description="Disordered" evidence="1">
    <location>
        <begin position="1"/>
        <end position="70"/>
    </location>
</feature>
<gene>
    <name evidence="2" type="ORF">CK203_076493</name>
</gene>
<protein>
    <submittedName>
        <fullName evidence="2">Uncharacterized protein</fullName>
    </submittedName>
</protein>